<evidence type="ECO:0000256" key="9">
    <source>
        <dbReference type="ARBA" id="ARBA00022701"/>
    </source>
</evidence>
<dbReference type="PANTHER" id="PTHR19321:SF7">
    <property type="entry name" value="65-KDA MICROTUBULE-ASSOCIATED PROTEIN 3"/>
    <property type="match status" value="1"/>
</dbReference>
<keyword evidence="8 17" id="KW-0812">Transmembrane</keyword>
<feature type="coiled-coil region" evidence="15">
    <location>
        <begin position="662"/>
        <end position="696"/>
    </location>
</feature>
<feature type="compositionally biased region" description="Acidic residues" evidence="16">
    <location>
        <begin position="92"/>
        <end position="102"/>
    </location>
</feature>
<evidence type="ECO:0000256" key="13">
    <source>
        <dbReference type="ARBA" id="ARBA00023212"/>
    </source>
</evidence>
<evidence type="ECO:0000256" key="1">
    <source>
        <dbReference type="ARBA" id="ARBA00004123"/>
    </source>
</evidence>
<dbReference type="Pfam" id="PF13839">
    <property type="entry name" value="PC-Esterase"/>
    <property type="match status" value="2"/>
</dbReference>
<feature type="region of interest" description="Disordered" evidence="16">
    <location>
        <begin position="537"/>
        <end position="561"/>
    </location>
</feature>
<dbReference type="EMBL" id="JBANQN010000003">
    <property type="protein sequence ID" value="KAK6794336.1"/>
    <property type="molecule type" value="Genomic_DNA"/>
</dbReference>
<dbReference type="InterPro" id="IPR007145">
    <property type="entry name" value="MAP65_Ase1_PRC1"/>
</dbReference>
<evidence type="ECO:0000313" key="21">
    <source>
        <dbReference type="Proteomes" id="UP001371456"/>
    </source>
</evidence>
<feature type="region of interest" description="Disordered" evidence="16">
    <location>
        <begin position="1148"/>
        <end position="1178"/>
    </location>
</feature>
<evidence type="ECO:0000313" key="20">
    <source>
        <dbReference type="EMBL" id="KAK6794336.1"/>
    </source>
</evidence>
<gene>
    <name evidence="20" type="ORF">RDI58_007789</name>
</gene>
<dbReference type="Gene3D" id="1.20.58.1520">
    <property type="match status" value="1"/>
</dbReference>
<organism evidence="20 21">
    <name type="scientific">Solanum bulbocastanum</name>
    <name type="common">Wild potato</name>
    <dbReference type="NCBI Taxonomy" id="147425"/>
    <lineage>
        <taxon>Eukaryota</taxon>
        <taxon>Viridiplantae</taxon>
        <taxon>Streptophyta</taxon>
        <taxon>Embryophyta</taxon>
        <taxon>Tracheophyta</taxon>
        <taxon>Spermatophyta</taxon>
        <taxon>Magnoliopsida</taxon>
        <taxon>eudicotyledons</taxon>
        <taxon>Gunneridae</taxon>
        <taxon>Pentapetalae</taxon>
        <taxon>asterids</taxon>
        <taxon>lamiids</taxon>
        <taxon>Solanales</taxon>
        <taxon>Solanaceae</taxon>
        <taxon>Solanoideae</taxon>
        <taxon>Solaneae</taxon>
        <taxon>Solanum</taxon>
    </lineage>
</organism>
<evidence type="ECO:0000256" key="8">
    <source>
        <dbReference type="ARBA" id="ARBA00022692"/>
    </source>
</evidence>
<keyword evidence="11 17" id="KW-1133">Transmembrane helix</keyword>
<dbReference type="GO" id="GO:0005737">
    <property type="term" value="C:cytoplasm"/>
    <property type="evidence" value="ECO:0007669"/>
    <property type="project" value="TreeGrafter"/>
</dbReference>
<evidence type="ECO:0000256" key="11">
    <source>
        <dbReference type="ARBA" id="ARBA00022989"/>
    </source>
</evidence>
<evidence type="ECO:0000259" key="19">
    <source>
        <dbReference type="Pfam" id="PF14416"/>
    </source>
</evidence>
<dbReference type="GO" id="GO:0000226">
    <property type="term" value="P:microtubule cytoskeleton organization"/>
    <property type="evidence" value="ECO:0007669"/>
    <property type="project" value="InterPro"/>
</dbReference>
<evidence type="ECO:0000256" key="2">
    <source>
        <dbReference type="ARBA" id="ARBA00004167"/>
    </source>
</evidence>
<sequence>MSSFSSKDPSALSYPKSLLSIVTTVGGLAVFLILASSFLVSQPIGAAVHEYFYGVHQLTRPNLLGDRVTFADPRRNDVGINGTPNFNLTAEENNEEGLEDEKDQTSKSQDKKKEPNSKGELVENSTQIPVLSESNHSVVQPHPESKQEDEKSNNVSSHKESKIEGILPSSDTHSEDVKSSSTGPNSVNQAKLDPECDLYHGKWISDQSGPLYRNDSCPVLTQMQNCQGNGRPDKDYENWRWKPARCELPRFDPKKFLELMRGKTLAFIGDSVARNQMDYSFRLSALIEPGEKINVEVKERLSCWWQIMNGMVKGGPSGKLDEEIDKYEVPKNRGNKRMQRYYFRSTSTMIVRIWSSWLVNQTSGPLDFAPAGIVKLHLDVPDDGFMQYIPQFDVVVLSSGHWFAKQSVYVLNNEIVGGQLWWPDKSRKMKVNNVEAFGISVETILTAMATHPNFSGITIVRSFSPDHYEGGAWNTGGSCTGKVKPAEDGELAENGFTNIMHEKQFSGYTCAIKKKNNKSALLFMDITGVFAYRHDGHPGPYRSPDPNKITKRGPDGKPPPQDCLHWCMPGPVDTWNELVFDLHSYRKNIHLWKGVQLVVYFRSLIVADPTSFKMTAAQGDPIQQMETTCGTLLYELQIIWDEVGESDTERDKMLYELERECLEVYRRKVDQANKCRAQLRQAIADAEAELAAICSAMGERPVHIRQSDQSLGGLKAELRTILPELEEMRNRKSDRKNQFIEVTKQLQKIRDEIFKPTGCTSTAVVVDESDLSLRKLEELHAELQALQKEKSERLKQVLDHLSTLNSLCLVLGMDFKHTVNEVHPSLGESEGTKNISNDTIQHLAAAIGRLREVKLLRMKRLQELASSMLELWNLMDTPIEEQQTFQNVTCKIAASEHEITEPNILSVEFINYVEGELSRLEELKASKMKELVLKKRSELEEICRKTHMVADSDNAMDVAIEAIESGAVDAASILEQIELQIAQVKEEAFSRKEILDKVEKWIAACEEECWLEEYNRDENRYNAGRGAHLTLKRAEKARTLVNKLPAMVEALASKTKAWESERGIDFTYDGIRLLAMLEEYNILRQEKEEERKRQRDQKKLQGQLIAEHEAIYGSKPSPMKNQSAKKGRRMSCSGATNRRLSVGGTMLQTPKLSIGGTMPQTPKTEFHSTKATPNTHHTKKSDLFHQRDQFNYSNDDGLPALSAGRKGLDLAGLPLKKQSNTVNGCEMEKTMTRKPFSPISSTDSSKFNATNILEDLNRKHNNHNEMANKMLPSSQIPFSTPVKTLYTTEEENRTPLTVATIPVPSTPLTVSAPMQTAVTPVHNALVPYNYSKTDEEIPVEIEYSFEERRLGFVLPRTQV</sequence>
<feature type="compositionally biased region" description="Basic and acidic residues" evidence="16">
    <location>
        <begin position="143"/>
        <end position="163"/>
    </location>
</feature>
<evidence type="ECO:0000256" key="15">
    <source>
        <dbReference type="SAM" id="Coils"/>
    </source>
</evidence>
<keyword evidence="9" id="KW-0493">Microtubule</keyword>
<keyword evidence="12 17" id="KW-0472">Membrane</keyword>
<comment type="similarity">
    <text evidence="5">Belongs to the PC-esterase family. TBL subfamily.</text>
</comment>
<feature type="region of interest" description="Disordered" evidence="16">
    <location>
        <begin position="1114"/>
        <end position="1136"/>
    </location>
</feature>
<evidence type="ECO:0000256" key="10">
    <source>
        <dbReference type="ARBA" id="ARBA00022968"/>
    </source>
</evidence>
<feature type="region of interest" description="Disordered" evidence="16">
    <location>
        <begin position="72"/>
        <end position="191"/>
    </location>
</feature>
<dbReference type="InterPro" id="IPR026057">
    <property type="entry name" value="TBL_C"/>
</dbReference>
<comment type="caution">
    <text evidence="20">The sequence shown here is derived from an EMBL/GenBank/DDBJ whole genome shotgun (WGS) entry which is preliminary data.</text>
</comment>
<feature type="compositionally biased region" description="Polar residues" evidence="16">
    <location>
        <begin position="179"/>
        <end position="189"/>
    </location>
</feature>
<evidence type="ECO:0000256" key="6">
    <source>
        <dbReference type="ARBA" id="ARBA00022490"/>
    </source>
</evidence>
<dbReference type="GO" id="GO:0016020">
    <property type="term" value="C:membrane"/>
    <property type="evidence" value="ECO:0007669"/>
    <property type="project" value="UniProtKB-SubCell"/>
</dbReference>
<evidence type="ECO:0000256" key="14">
    <source>
        <dbReference type="ARBA" id="ARBA00023242"/>
    </source>
</evidence>
<evidence type="ECO:0000256" key="4">
    <source>
        <dbReference type="ARBA" id="ARBA00006187"/>
    </source>
</evidence>
<dbReference type="Pfam" id="PF14416">
    <property type="entry name" value="PMR5N"/>
    <property type="match status" value="1"/>
</dbReference>
<keyword evidence="14" id="KW-0539">Nucleus</keyword>
<keyword evidence="6" id="KW-0963">Cytoplasm</keyword>
<dbReference type="GO" id="GO:0005819">
    <property type="term" value="C:spindle"/>
    <property type="evidence" value="ECO:0007669"/>
    <property type="project" value="TreeGrafter"/>
</dbReference>
<feature type="coiled-coil region" evidence="15">
    <location>
        <begin position="766"/>
        <end position="796"/>
    </location>
</feature>
<feature type="compositionally biased region" description="Polar residues" evidence="16">
    <location>
        <begin position="1158"/>
        <end position="1175"/>
    </location>
</feature>
<protein>
    <submittedName>
        <fullName evidence="20">Uncharacterized protein</fullName>
    </submittedName>
</protein>
<feature type="transmembrane region" description="Helical" evidence="17">
    <location>
        <begin position="20"/>
        <end position="40"/>
    </location>
</feature>
<evidence type="ECO:0000256" key="16">
    <source>
        <dbReference type="SAM" id="MobiDB-lite"/>
    </source>
</evidence>
<feature type="domain" description="Trichome birefringence-like C-terminal" evidence="18">
    <location>
        <begin position="329"/>
        <end position="580"/>
    </location>
</feature>
<evidence type="ECO:0000259" key="18">
    <source>
        <dbReference type="Pfam" id="PF13839"/>
    </source>
</evidence>
<keyword evidence="13" id="KW-0206">Cytoskeleton</keyword>
<name>A0AAN8YJK5_SOLBU</name>
<dbReference type="FunFam" id="1.20.58.1520:FF:000002">
    <property type="entry name" value="65-kDa microtubule-associated protein 6"/>
    <property type="match status" value="1"/>
</dbReference>
<evidence type="ECO:0000256" key="17">
    <source>
        <dbReference type="SAM" id="Phobius"/>
    </source>
</evidence>
<comment type="similarity">
    <text evidence="4">Belongs to the MAP65/ASE1 family.</text>
</comment>
<feature type="compositionally biased region" description="Basic and acidic residues" evidence="16">
    <location>
        <begin position="103"/>
        <end position="121"/>
    </location>
</feature>
<dbReference type="Proteomes" id="UP001371456">
    <property type="component" value="Unassembled WGS sequence"/>
</dbReference>
<proteinExistence type="inferred from homology"/>
<evidence type="ECO:0000256" key="5">
    <source>
        <dbReference type="ARBA" id="ARBA00007727"/>
    </source>
</evidence>
<keyword evidence="10" id="KW-0735">Signal-anchor</keyword>
<dbReference type="GO" id="GO:0008017">
    <property type="term" value="F:microtubule binding"/>
    <property type="evidence" value="ECO:0007669"/>
    <property type="project" value="InterPro"/>
</dbReference>
<evidence type="ECO:0000256" key="3">
    <source>
        <dbReference type="ARBA" id="ARBA00004245"/>
    </source>
</evidence>
<feature type="domain" description="Trichome birefringence-like C-terminal" evidence="18">
    <location>
        <begin position="248"/>
        <end position="278"/>
    </location>
</feature>
<keyword evidence="15" id="KW-0175">Coiled coil</keyword>
<evidence type="ECO:0000256" key="7">
    <source>
        <dbReference type="ARBA" id="ARBA00022553"/>
    </source>
</evidence>
<dbReference type="GO" id="GO:0005874">
    <property type="term" value="C:microtubule"/>
    <property type="evidence" value="ECO:0007669"/>
    <property type="project" value="UniProtKB-KW"/>
</dbReference>
<dbReference type="PANTHER" id="PTHR19321">
    <property type="entry name" value="PROTEIN REGULATOR OF CYTOKINESIS 1 PRC1-RELATED"/>
    <property type="match status" value="1"/>
</dbReference>
<keyword evidence="7" id="KW-0597">Phosphoprotein</keyword>
<comment type="subcellular location">
    <subcellularLocation>
        <location evidence="3">Cytoplasm</location>
        <location evidence="3">Cytoskeleton</location>
    </subcellularLocation>
    <subcellularLocation>
        <location evidence="2">Membrane</location>
        <topology evidence="2">Single-pass membrane protein</topology>
    </subcellularLocation>
    <subcellularLocation>
        <location evidence="1">Nucleus</location>
    </subcellularLocation>
</comment>
<dbReference type="InterPro" id="IPR025846">
    <property type="entry name" value="TBL_N"/>
</dbReference>
<dbReference type="GO" id="GO:0005634">
    <property type="term" value="C:nucleus"/>
    <property type="evidence" value="ECO:0007669"/>
    <property type="project" value="UniProtKB-SubCell"/>
</dbReference>
<keyword evidence="21" id="KW-1185">Reference proteome</keyword>
<evidence type="ECO:0000256" key="12">
    <source>
        <dbReference type="ARBA" id="ARBA00023136"/>
    </source>
</evidence>
<dbReference type="GO" id="GO:0016740">
    <property type="term" value="F:transferase activity"/>
    <property type="evidence" value="ECO:0007669"/>
    <property type="project" value="InterPro"/>
</dbReference>
<feature type="compositionally biased region" description="Polar residues" evidence="16">
    <location>
        <begin position="123"/>
        <end position="138"/>
    </location>
</feature>
<dbReference type="Pfam" id="PF03999">
    <property type="entry name" value="MAP65_ASE1"/>
    <property type="match status" value="1"/>
</dbReference>
<accession>A0AAN8YJK5</accession>
<reference evidence="20 21" key="1">
    <citation type="submission" date="2024-02" db="EMBL/GenBank/DDBJ databases">
        <title>de novo genome assembly of Solanum bulbocastanum strain 11H21.</title>
        <authorList>
            <person name="Hosaka A.J."/>
        </authorList>
    </citation>
    <scope>NUCLEOTIDE SEQUENCE [LARGE SCALE GENOMIC DNA]</scope>
    <source>
        <tissue evidence="20">Young leaves</tissue>
    </source>
</reference>
<feature type="domain" description="Trichome birefringence-like N-terminal" evidence="19">
    <location>
        <begin position="195"/>
        <end position="247"/>
    </location>
</feature>